<dbReference type="Proteomes" id="UP001161408">
    <property type="component" value="Unassembled WGS sequence"/>
</dbReference>
<reference evidence="1" key="2">
    <citation type="submission" date="2023-01" db="EMBL/GenBank/DDBJ databases">
        <title>Draft genome sequence of Pseudoalteromonas tetraodonis strain NBRC 103034.</title>
        <authorList>
            <person name="Sun Q."/>
            <person name="Mori K."/>
        </authorList>
    </citation>
    <scope>NUCLEOTIDE SEQUENCE</scope>
    <source>
        <strain evidence="1">NBRC 103034</strain>
    </source>
</reference>
<proteinExistence type="predicted"/>
<protein>
    <submittedName>
        <fullName evidence="1">Uncharacterized protein</fullName>
    </submittedName>
</protein>
<dbReference type="InterPro" id="IPR058059">
    <property type="entry name" value="PA3496-like"/>
</dbReference>
<evidence type="ECO:0000313" key="1">
    <source>
        <dbReference type="EMBL" id="GLQ03781.1"/>
    </source>
</evidence>
<gene>
    <name evidence="1" type="ORF">GCM10007914_26620</name>
</gene>
<dbReference type="AlphaFoldDB" id="A0AA37S4R0"/>
<organism evidence="1 2">
    <name type="scientific">Pseudoalteromonas tetraodonis GFC</name>
    <dbReference type="NCBI Taxonomy" id="1315271"/>
    <lineage>
        <taxon>Bacteria</taxon>
        <taxon>Pseudomonadati</taxon>
        <taxon>Pseudomonadota</taxon>
        <taxon>Gammaproteobacteria</taxon>
        <taxon>Alteromonadales</taxon>
        <taxon>Pseudoalteromonadaceae</taxon>
        <taxon>Pseudoalteromonas</taxon>
    </lineage>
</organism>
<keyword evidence="2" id="KW-1185">Reference proteome</keyword>
<accession>A0AA37S4R0</accession>
<sequence length="100" mass="12052">MWLYFDVNLYNEFALNILISPIIAIQESVIGLKHFMEWVVGKTFSYDALDDDFVEDEYEMVGRNQHDKKKQKVKRKLEDYLEQKRLRKNLGEDDLNDYID</sequence>
<evidence type="ECO:0000313" key="2">
    <source>
        <dbReference type="Proteomes" id="UP001161408"/>
    </source>
</evidence>
<name>A0AA37S4R0_9GAMM</name>
<dbReference type="NCBIfam" id="NF046101">
    <property type="entry name" value="PA3496_fam"/>
    <property type="match status" value="1"/>
</dbReference>
<reference evidence="1" key="1">
    <citation type="journal article" date="2014" name="Int. J. Syst. Evol. Microbiol.">
        <title>Complete genome sequence of Corynebacterium casei LMG S-19264T (=DSM 44701T), isolated from a smear-ripened cheese.</title>
        <authorList>
            <consortium name="US DOE Joint Genome Institute (JGI-PGF)"/>
            <person name="Walter F."/>
            <person name="Albersmeier A."/>
            <person name="Kalinowski J."/>
            <person name="Ruckert C."/>
        </authorList>
    </citation>
    <scope>NUCLEOTIDE SEQUENCE</scope>
    <source>
        <strain evidence="1">NBRC 103034</strain>
    </source>
</reference>
<dbReference type="EMBL" id="BSNE01000015">
    <property type="protein sequence ID" value="GLQ03781.1"/>
    <property type="molecule type" value="Genomic_DNA"/>
</dbReference>
<comment type="caution">
    <text evidence="1">The sequence shown here is derived from an EMBL/GenBank/DDBJ whole genome shotgun (WGS) entry which is preliminary data.</text>
</comment>